<evidence type="ECO:0000313" key="2">
    <source>
        <dbReference type="EMBL" id="QDT03690.1"/>
    </source>
</evidence>
<name>A0A517N971_9BACT</name>
<reference evidence="2 3" key="1">
    <citation type="submission" date="2019-02" db="EMBL/GenBank/DDBJ databases">
        <title>Deep-cultivation of Planctomycetes and their phenomic and genomic characterization uncovers novel biology.</title>
        <authorList>
            <person name="Wiegand S."/>
            <person name="Jogler M."/>
            <person name="Boedeker C."/>
            <person name="Pinto D."/>
            <person name="Vollmers J."/>
            <person name="Rivas-Marin E."/>
            <person name="Kohn T."/>
            <person name="Peeters S.H."/>
            <person name="Heuer A."/>
            <person name="Rast P."/>
            <person name="Oberbeckmann S."/>
            <person name="Bunk B."/>
            <person name="Jeske O."/>
            <person name="Meyerdierks A."/>
            <person name="Storesund J.E."/>
            <person name="Kallscheuer N."/>
            <person name="Luecker S."/>
            <person name="Lage O.M."/>
            <person name="Pohl T."/>
            <person name="Merkel B.J."/>
            <person name="Hornburger P."/>
            <person name="Mueller R.-W."/>
            <person name="Bruemmer F."/>
            <person name="Labrenz M."/>
            <person name="Spormann A.M."/>
            <person name="Op den Camp H."/>
            <person name="Overmann J."/>
            <person name="Amann R."/>
            <person name="Jetten M.S.M."/>
            <person name="Mascher T."/>
            <person name="Medema M.H."/>
            <person name="Devos D.P."/>
            <person name="Kaster A.-K."/>
            <person name="Ovreas L."/>
            <person name="Rohde M."/>
            <person name="Galperin M.Y."/>
            <person name="Jogler C."/>
        </authorList>
    </citation>
    <scope>NUCLEOTIDE SEQUENCE [LARGE SCALE GENOMIC DNA]</scope>
    <source>
        <strain evidence="2 3">K22_7</strain>
    </source>
</reference>
<dbReference type="Gene3D" id="1.10.10.1260">
    <property type="entry name" value="Envelope glycoprotein gp160, DUF2291, helical domain"/>
    <property type="match status" value="1"/>
</dbReference>
<accession>A0A517N971</accession>
<protein>
    <recommendedName>
        <fullName evidence="4">Periplasmic lipoprotein</fullName>
    </recommendedName>
</protein>
<evidence type="ECO:0008006" key="4">
    <source>
        <dbReference type="Google" id="ProtNLM"/>
    </source>
</evidence>
<feature type="transmembrane region" description="Helical" evidence="1">
    <location>
        <begin position="7"/>
        <end position="27"/>
    </location>
</feature>
<keyword evidence="1" id="KW-1133">Transmembrane helix</keyword>
<proteinExistence type="predicted"/>
<dbReference type="Pfam" id="PF10054">
    <property type="entry name" value="DUF2291"/>
    <property type="match status" value="1"/>
</dbReference>
<sequence length="218" mass="23391">MTGSRRRWAWGVGIAAGTAGLLSWMPLFHVVPFPRGDAPQQSSAAATFDPVAFVDEFWTTRLIPGSDGAVDALELVSIIQQDHHSARKTHGHSVGLGSTYYYFIAGTGNVVSVDKNSIGLSLQEDQTQIPLVLETGNIFGNAVRDGTGLLDVNGFANSQDFNSVSSQINGRIETNVLPGLRKIAKPGVKLRFVGCVEITDEDTDLKPLRVVPFIIEAG</sequence>
<dbReference type="InterPro" id="IPR036215">
    <property type="entry name" value="TM0957-like_sf"/>
</dbReference>
<organism evidence="2 3">
    <name type="scientific">Rubripirellula lacrimiformis</name>
    <dbReference type="NCBI Taxonomy" id="1930273"/>
    <lineage>
        <taxon>Bacteria</taxon>
        <taxon>Pseudomonadati</taxon>
        <taxon>Planctomycetota</taxon>
        <taxon>Planctomycetia</taxon>
        <taxon>Pirellulales</taxon>
        <taxon>Pirellulaceae</taxon>
        <taxon>Rubripirellula</taxon>
    </lineage>
</organism>
<dbReference type="Gene3D" id="2.40.50.420">
    <property type="entry name" value="Envelope glycoprotein gp160, DUF2291, alpha/beta domain"/>
    <property type="match status" value="1"/>
</dbReference>
<dbReference type="KEGG" id="rlc:K227x_20740"/>
<keyword evidence="1" id="KW-0472">Membrane</keyword>
<dbReference type="SUPFAM" id="SSF141318">
    <property type="entry name" value="TM0957-like"/>
    <property type="match status" value="1"/>
</dbReference>
<evidence type="ECO:0000313" key="3">
    <source>
        <dbReference type="Proteomes" id="UP000318538"/>
    </source>
</evidence>
<dbReference type="InterPro" id="IPR014582">
    <property type="entry name" value="UCP033535_lipo"/>
</dbReference>
<gene>
    <name evidence="2" type="ORF">K227x_20740</name>
</gene>
<dbReference type="AlphaFoldDB" id="A0A517N971"/>
<keyword evidence="3" id="KW-1185">Reference proteome</keyword>
<dbReference type="EMBL" id="CP036525">
    <property type="protein sequence ID" value="QDT03690.1"/>
    <property type="molecule type" value="Genomic_DNA"/>
</dbReference>
<keyword evidence="1" id="KW-0812">Transmembrane</keyword>
<evidence type="ECO:0000256" key="1">
    <source>
        <dbReference type="SAM" id="Phobius"/>
    </source>
</evidence>
<dbReference type="Proteomes" id="UP000318538">
    <property type="component" value="Chromosome"/>
</dbReference>
<dbReference type="RefSeq" id="WP_246146704.1">
    <property type="nucleotide sequence ID" value="NZ_CP036525.1"/>
</dbReference>